<dbReference type="RefSeq" id="WP_013634575.1">
    <property type="nucleotide sequence ID" value="NC_015177.1"/>
</dbReference>
<dbReference type="PANTHER" id="PTHR48079:SF6">
    <property type="entry name" value="NAD(P)-BINDING DOMAIN-CONTAINING PROTEIN-RELATED"/>
    <property type="match status" value="1"/>
</dbReference>
<dbReference type="GO" id="GO:0004029">
    <property type="term" value="F:aldehyde dehydrogenase (NAD+) activity"/>
    <property type="evidence" value="ECO:0007669"/>
    <property type="project" value="TreeGrafter"/>
</dbReference>
<dbReference type="SUPFAM" id="SSF51735">
    <property type="entry name" value="NAD(P)-binding Rossmann-fold domains"/>
    <property type="match status" value="1"/>
</dbReference>
<protein>
    <submittedName>
        <fullName evidence="2">NAD-dependent epimerase/dehydratase</fullName>
    </submittedName>
</protein>
<dbReference type="STRING" id="762903.Pedsa_3563"/>
<sequence length="321" mass="35563">MILITGATGFLGAELARQLVEAGHQVRCTKRENSTIPKILLSYKSEIEWVNADVLDLSDLEDAFSGVTQVYHCAAKVSFDQKDEKQMNTTNVEGTANIVNLCLDFGARLVHVSSVAAIGNPKANEPVTERNFWDAYDKNGRYAISKYQSEMEVWRGIEEGLSAVIVNPSVIIGEHVGENGSGQLFELVAKGLKYYTKGNIGLVDVQDVATIMVKLMESNIENERFILNAENYSYERLFKEIAKSYSVNTDLKPIARWKLNLAVRLSLIAKLFVGNIKGLTQDVVAAAFNQTLYSSDKVKETLQVQFLPLAESIERTAKGIS</sequence>
<reference evidence="2 3" key="1">
    <citation type="journal article" date="2011" name="Stand. Genomic Sci.">
        <title>Complete genome sequence of the gliding, heparinolytic Pedobacter saltans type strain (113).</title>
        <authorList>
            <person name="Liolios K."/>
            <person name="Sikorski J."/>
            <person name="Lu M."/>
            <person name="Nolan M."/>
            <person name="Lapidus A."/>
            <person name="Lucas S."/>
            <person name="Hammon N."/>
            <person name="Deshpande S."/>
            <person name="Cheng J.F."/>
            <person name="Tapia R."/>
            <person name="Han C."/>
            <person name="Goodwin L."/>
            <person name="Pitluck S."/>
            <person name="Huntemann M."/>
            <person name="Ivanova N."/>
            <person name="Pagani I."/>
            <person name="Mavromatis K."/>
            <person name="Ovchinikova G."/>
            <person name="Pati A."/>
            <person name="Chen A."/>
            <person name="Palaniappan K."/>
            <person name="Land M."/>
            <person name="Hauser L."/>
            <person name="Brambilla E.M."/>
            <person name="Kotsyurbenko O."/>
            <person name="Rohde M."/>
            <person name="Tindall B.J."/>
            <person name="Abt B."/>
            <person name="Goker M."/>
            <person name="Detter J.C."/>
            <person name="Woyke T."/>
            <person name="Bristow J."/>
            <person name="Eisen J.A."/>
            <person name="Markowitz V."/>
            <person name="Hugenholtz P."/>
            <person name="Klenk H.P."/>
            <person name="Kyrpides N.C."/>
        </authorList>
    </citation>
    <scope>NUCLEOTIDE SEQUENCE [LARGE SCALE GENOMIC DNA]</scope>
    <source>
        <strain evidence="3">ATCC 51119 / DSM 12145 / JCM 21818 / LMG 10337 / NBRC 100064 / NCIMB 13643</strain>
    </source>
</reference>
<dbReference type="HOGENOM" id="CLU_007383_6_0_10"/>
<dbReference type="InterPro" id="IPR051783">
    <property type="entry name" value="NAD(P)-dependent_oxidoreduct"/>
</dbReference>
<evidence type="ECO:0000313" key="2">
    <source>
        <dbReference type="EMBL" id="ADY54092.1"/>
    </source>
</evidence>
<dbReference type="PANTHER" id="PTHR48079">
    <property type="entry name" value="PROTEIN YEEZ"/>
    <property type="match status" value="1"/>
</dbReference>
<organism evidence="2 3">
    <name type="scientific">Pseudopedobacter saltans (strain ATCC 51119 / DSM 12145 / JCM 21818 / CCUG 39354 / LMG 10337 / NBRC 100064 / NCIMB 13643)</name>
    <name type="common">Pedobacter saltans</name>
    <dbReference type="NCBI Taxonomy" id="762903"/>
    <lineage>
        <taxon>Bacteria</taxon>
        <taxon>Pseudomonadati</taxon>
        <taxon>Bacteroidota</taxon>
        <taxon>Sphingobacteriia</taxon>
        <taxon>Sphingobacteriales</taxon>
        <taxon>Sphingobacteriaceae</taxon>
        <taxon>Pseudopedobacter</taxon>
    </lineage>
</organism>
<dbReference type="Pfam" id="PF01370">
    <property type="entry name" value="Epimerase"/>
    <property type="match status" value="1"/>
</dbReference>
<gene>
    <name evidence="2" type="ordered locus">Pedsa_3563</name>
</gene>
<reference evidence="3" key="2">
    <citation type="submission" date="2011-02" db="EMBL/GenBank/DDBJ databases">
        <title>The complete genome of Pedobacter saltans DSM 12145.</title>
        <authorList>
            <consortium name="US DOE Joint Genome Institute (JGI-PGF)"/>
            <person name="Lucas S."/>
            <person name="Copeland A."/>
            <person name="Lapidus A."/>
            <person name="Bruce D."/>
            <person name="Goodwin L."/>
            <person name="Pitluck S."/>
            <person name="Kyrpides N."/>
            <person name="Mavromatis K."/>
            <person name="Pagani I."/>
            <person name="Ivanova N."/>
            <person name="Ovchinnikova G."/>
            <person name="Lu M."/>
            <person name="Detter J.C."/>
            <person name="Han C."/>
            <person name="Land M."/>
            <person name="Hauser L."/>
            <person name="Markowitz V."/>
            <person name="Cheng J.-F."/>
            <person name="Hugenholtz P."/>
            <person name="Woyke T."/>
            <person name="Wu D."/>
            <person name="Tindall B."/>
            <person name="Pomrenke H.G."/>
            <person name="Brambilla E."/>
            <person name="Klenk H.-P."/>
            <person name="Eisen J.A."/>
        </authorList>
    </citation>
    <scope>NUCLEOTIDE SEQUENCE [LARGE SCALE GENOMIC DNA]</scope>
    <source>
        <strain evidence="3">ATCC 51119 / DSM 12145 / JCM 21818 / LMG 10337 / NBRC 100064 / NCIMB 13643</strain>
    </source>
</reference>
<dbReference type="GO" id="GO:0005737">
    <property type="term" value="C:cytoplasm"/>
    <property type="evidence" value="ECO:0007669"/>
    <property type="project" value="TreeGrafter"/>
</dbReference>
<dbReference type="Proteomes" id="UP000000310">
    <property type="component" value="Chromosome"/>
</dbReference>
<name>F0SF24_PSESL</name>
<dbReference type="eggNOG" id="COG0451">
    <property type="taxonomic scope" value="Bacteria"/>
</dbReference>
<dbReference type="EMBL" id="CP002545">
    <property type="protein sequence ID" value="ADY54092.1"/>
    <property type="molecule type" value="Genomic_DNA"/>
</dbReference>
<proteinExistence type="predicted"/>
<dbReference type="InterPro" id="IPR001509">
    <property type="entry name" value="Epimerase_deHydtase"/>
</dbReference>
<dbReference type="OrthoDB" id="596910at2"/>
<evidence type="ECO:0000259" key="1">
    <source>
        <dbReference type="Pfam" id="PF01370"/>
    </source>
</evidence>
<dbReference type="Gene3D" id="3.40.50.720">
    <property type="entry name" value="NAD(P)-binding Rossmann-like Domain"/>
    <property type="match status" value="1"/>
</dbReference>
<accession>F0SF24</accession>
<evidence type="ECO:0000313" key="3">
    <source>
        <dbReference type="Proteomes" id="UP000000310"/>
    </source>
</evidence>
<dbReference type="InterPro" id="IPR036291">
    <property type="entry name" value="NAD(P)-bd_dom_sf"/>
</dbReference>
<feature type="domain" description="NAD-dependent epimerase/dehydratase" evidence="1">
    <location>
        <begin position="2"/>
        <end position="218"/>
    </location>
</feature>
<keyword evidence="3" id="KW-1185">Reference proteome</keyword>
<dbReference type="KEGG" id="psn:Pedsa_3563"/>
<dbReference type="AlphaFoldDB" id="F0SF24"/>